<feature type="compositionally biased region" description="Polar residues" evidence="3">
    <location>
        <begin position="12"/>
        <end position="35"/>
    </location>
</feature>
<dbReference type="InterPro" id="IPR009072">
    <property type="entry name" value="Histone-fold"/>
</dbReference>
<feature type="domain" description="Transcription factor CBF/NF-Y/archaeal histone" evidence="4">
    <location>
        <begin position="120"/>
        <end position="181"/>
    </location>
</feature>
<accession>W7TNB3</accession>
<name>W7TNB3_9STRA</name>
<keyword evidence="6" id="KW-1185">Reference proteome</keyword>
<evidence type="ECO:0000256" key="3">
    <source>
        <dbReference type="SAM" id="MobiDB-lite"/>
    </source>
</evidence>
<dbReference type="InterPro" id="IPR050568">
    <property type="entry name" value="Transcr_DNA_Rep_Reg"/>
</dbReference>
<evidence type="ECO:0000256" key="2">
    <source>
        <dbReference type="ARBA" id="ARBA00023242"/>
    </source>
</evidence>
<evidence type="ECO:0000259" key="4">
    <source>
        <dbReference type="Pfam" id="PF00808"/>
    </source>
</evidence>
<comment type="subcellular location">
    <subcellularLocation>
        <location evidence="1">Nucleus</location>
    </subcellularLocation>
</comment>
<feature type="compositionally biased region" description="Low complexity" evidence="3">
    <location>
        <begin position="50"/>
        <end position="61"/>
    </location>
</feature>
<keyword evidence="2" id="KW-0539">Nucleus</keyword>
<dbReference type="EMBL" id="AZIL01000279">
    <property type="protein sequence ID" value="EWM28620.1"/>
    <property type="molecule type" value="Genomic_DNA"/>
</dbReference>
<feature type="region of interest" description="Disordered" evidence="3">
    <location>
        <begin position="1"/>
        <end position="101"/>
    </location>
</feature>
<reference evidence="5 6" key="1">
    <citation type="journal article" date="2014" name="Mol. Plant">
        <title>Chromosome Scale Genome Assembly and Transcriptome Profiling of Nannochloropsis gaditana in Nitrogen Depletion.</title>
        <authorList>
            <person name="Corteggiani Carpinelli E."/>
            <person name="Telatin A."/>
            <person name="Vitulo N."/>
            <person name="Forcato C."/>
            <person name="D'Angelo M."/>
            <person name="Schiavon R."/>
            <person name="Vezzi A."/>
            <person name="Giacometti G.M."/>
            <person name="Morosinotto T."/>
            <person name="Valle G."/>
        </authorList>
    </citation>
    <scope>NUCLEOTIDE SEQUENCE [LARGE SCALE GENOMIC DNA]</scope>
    <source>
        <strain evidence="5 6">B-31</strain>
    </source>
</reference>
<sequence>MRLYRQIKKASMSRSPEVLQTSNSALSYASPSQAPSGAAIMMPTAPALPGRSTNTPNTPTGTEERKRDTPEGPKPSPLAGTPASMKAEEAPVSSKKARNAPIPPLSTSNAYVTEDTTLAIPRASIKRIMKLDPDTKQLSQDAIMVMAKATELFIDKLAKASHSMAVTNKRKTIKYEDIADARFSQKNMEFLDGVVPQIP</sequence>
<dbReference type="Pfam" id="PF00808">
    <property type="entry name" value="CBFD_NFYB_HMF"/>
    <property type="match status" value="1"/>
</dbReference>
<dbReference type="GO" id="GO:0005634">
    <property type="term" value="C:nucleus"/>
    <property type="evidence" value="ECO:0007669"/>
    <property type="project" value="UniProtKB-SubCell"/>
</dbReference>
<dbReference type="PANTHER" id="PTHR10252">
    <property type="entry name" value="HISTONE-LIKE TRANSCRIPTION FACTOR CCAAT-RELATED"/>
    <property type="match status" value="1"/>
</dbReference>
<dbReference type="SUPFAM" id="SSF47113">
    <property type="entry name" value="Histone-fold"/>
    <property type="match status" value="1"/>
</dbReference>
<dbReference type="OrthoDB" id="1291358at2759"/>
<protein>
    <submittedName>
        <fullName evidence="5">Histone-like transcription factor family protein</fullName>
    </submittedName>
</protein>
<proteinExistence type="predicted"/>
<dbReference type="Gene3D" id="1.10.20.10">
    <property type="entry name" value="Histone, subunit A"/>
    <property type="match status" value="1"/>
</dbReference>
<evidence type="ECO:0000256" key="1">
    <source>
        <dbReference type="ARBA" id="ARBA00004123"/>
    </source>
</evidence>
<organism evidence="5 6">
    <name type="scientific">Nannochloropsis gaditana</name>
    <dbReference type="NCBI Taxonomy" id="72520"/>
    <lineage>
        <taxon>Eukaryota</taxon>
        <taxon>Sar</taxon>
        <taxon>Stramenopiles</taxon>
        <taxon>Ochrophyta</taxon>
        <taxon>Eustigmatophyceae</taxon>
        <taxon>Eustigmatales</taxon>
        <taxon>Monodopsidaceae</taxon>
        <taxon>Nannochloropsis</taxon>
    </lineage>
</organism>
<gene>
    <name evidence="5" type="ORF">Naga_100009g27</name>
</gene>
<evidence type="ECO:0000313" key="5">
    <source>
        <dbReference type="EMBL" id="EWM28620.1"/>
    </source>
</evidence>
<dbReference type="InterPro" id="IPR003958">
    <property type="entry name" value="CBFA_NFYB_domain"/>
</dbReference>
<dbReference type="Proteomes" id="UP000019335">
    <property type="component" value="Chromosome 4"/>
</dbReference>
<dbReference type="AlphaFoldDB" id="W7TNB3"/>
<dbReference type="PANTHER" id="PTHR10252:SF54">
    <property type="entry name" value="CHROMATIN ACCESSIBILITY COMPLEX PROTEIN 1"/>
    <property type="match status" value="1"/>
</dbReference>
<dbReference type="GO" id="GO:0046982">
    <property type="term" value="F:protein heterodimerization activity"/>
    <property type="evidence" value="ECO:0007669"/>
    <property type="project" value="InterPro"/>
</dbReference>
<evidence type="ECO:0000313" key="6">
    <source>
        <dbReference type="Proteomes" id="UP000019335"/>
    </source>
</evidence>
<dbReference type="CDD" id="cd22929">
    <property type="entry name" value="HFD_POLE4-like"/>
    <property type="match status" value="1"/>
</dbReference>
<comment type="caution">
    <text evidence="5">The sequence shown here is derived from an EMBL/GenBank/DDBJ whole genome shotgun (WGS) entry which is preliminary data.</text>
</comment>
<feature type="compositionally biased region" description="Basic and acidic residues" evidence="3">
    <location>
        <begin position="62"/>
        <end position="71"/>
    </location>
</feature>